<reference evidence="2 3" key="1">
    <citation type="journal article" date="2018" name="New Phytol.">
        <title>Phylogenomics of Endogonaceae and evolution of mycorrhizas within Mucoromycota.</title>
        <authorList>
            <person name="Chang Y."/>
            <person name="Desiro A."/>
            <person name="Na H."/>
            <person name="Sandor L."/>
            <person name="Lipzen A."/>
            <person name="Clum A."/>
            <person name="Barry K."/>
            <person name="Grigoriev I.V."/>
            <person name="Martin F.M."/>
            <person name="Stajich J.E."/>
            <person name="Smith M.E."/>
            <person name="Bonito G."/>
            <person name="Spatafora J.W."/>
        </authorList>
    </citation>
    <scope>NUCLEOTIDE SEQUENCE [LARGE SCALE GENOMIC DNA]</scope>
    <source>
        <strain evidence="2 3">AD002</strain>
    </source>
</reference>
<name>A0A433QFQ1_9FUNG</name>
<organism evidence="2 3">
    <name type="scientific">Jimgerdemannia flammicorona</name>
    <dbReference type="NCBI Taxonomy" id="994334"/>
    <lineage>
        <taxon>Eukaryota</taxon>
        <taxon>Fungi</taxon>
        <taxon>Fungi incertae sedis</taxon>
        <taxon>Mucoromycota</taxon>
        <taxon>Mucoromycotina</taxon>
        <taxon>Endogonomycetes</taxon>
        <taxon>Endogonales</taxon>
        <taxon>Endogonaceae</taxon>
        <taxon>Jimgerdemannia</taxon>
    </lineage>
</organism>
<evidence type="ECO:0000256" key="1">
    <source>
        <dbReference type="SAM" id="MobiDB-lite"/>
    </source>
</evidence>
<protein>
    <submittedName>
        <fullName evidence="2">Uncharacterized protein</fullName>
    </submittedName>
</protein>
<evidence type="ECO:0000313" key="2">
    <source>
        <dbReference type="EMBL" id="RUS28655.1"/>
    </source>
</evidence>
<evidence type="ECO:0000313" key="3">
    <source>
        <dbReference type="Proteomes" id="UP000274822"/>
    </source>
</evidence>
<sequence length="199" mass="22265">MSLCSLPGITSVRTISLWMTNFIRGTFESDADKNWLATLDFRTQELLEKVCRVASPLIPAQKRAAARFLQEKGLSLHDDDRGEQNTDAIRVKKANCTTPAAEEVKAEVLDLVSDLMEKLQAEKRCIDGNDAFHTRFDISTLRTKLAEVASLLSDTMDPPKKFGEMCMKIEEDKEEKSEGHGSTARKRSDAGKVAVMREE</sequence>
<dbReference type="EMBL" id="RBNJ01006338">
    <property type="protein sequence ID" value="RUS28655.1"/>
    <property type="molecule type" value="Genomic_DNA"/>
</dbReference>
<feature type="compositionally biased region" description="Basic and acidic residues" evidence="1">
    <location>
        <begin position="186"/>
        <end position="199"/>
    </location>
</feature>
<accession>A0A433QFQ1</accession>
<comment type="caution">
    <text evidence="2">The sequence shown here is derived from an EMBL/GenBank/DDBJ whole genome shotgun (WGS) entry which is preliminary data.</text>
</comment>
<gene>
    <name evidence="2" type="ORF">BC938DRAFT_481629</name>
</gene>
<proteinExistence type="predicted"/>
<feature type="region of interest" description="Disordered" evidence="1">
    <location>
        <begin position="171"/>
        <end position="199"/>
    </location>
</feature>
<dbReference type="Proteomes" id="UP000274822">
    <property type="component" value="Unassembled WGS sequence"/>
</dbReference>
<dbReference type="AlphaFoldDB" id="A0A433QFQ1"/>
<keyword evidence="3" id="KW-1185">Reference proteome</keyword>